<protein>
    <submittedName>
        <fullName evidence="1">Flagellar protein FlaG</fullName>
    </submittedName>
</protein>
<proteinExistence type="predicted"/>
<dbReference type="EMBL" id="LT630287">
    <property type="protein sequence ID" value="SFV41328.1"/>
    <property type="molecule type" value="Genomic_DNA"/>
</dbReference>
<evidence type="ECO:0000313" key="1">
    <source>
        <dbReference type="EMBL" id="AJA33659.1"/>
    </source>
</evidence>
<dbReference type="InterPro" id="IPR035924">
    <property type="entry name" value="FlaG-like_sf"/>
</dbReference>
<name>A0A0A7RGF8_9LACO</name>
<keyword evidence="1" id="KW-0966">Cell projection</keyword>
<dbReference type="InterPro" id="IPR005186">
    <property type="entry name" value="FlaG"/>
</dbReference>
<dbReference type="Proteomes" id="UP000190935">
    <property type="component" value="Chromosome I"/>
</dbReference>
<dbReference type="EMBL" id="KM886858">
    <property type="protein sequence ID" value="AJA33659.1"/>
    <property type="molecule type" value="Genomic_DNA"/>
</dbReference>
<evidence type="ECO:0000313" key="2">
    <source>
        <dbReference type="EMBL" id="KRN79535.1"/>
    </source>
</evidence>
<dbReference type="OrthoDB" id="9799867at2"/>
<reference evidence="1" key="1">
    <citation type="journal article" date="2014" name="Appl. Environ. Microbiol.">
        <title>Detection and genomic characterization of motility in Lactobacillus curvatus: confirmation of motility in a species outside the Lactobacillus salivarius clade.</title>
        <authorList>
            <person name="Cousin F.J."/>
            <person name="Lynch S.M."/>
            <person name="Harris H.M."/>
            <person name="McCann A."/>
            <person name="Lynch D.B."/>
            <person name="Neville B.A."/>
            <person name="Irisawa T."/>
            <person name="Okada S."/>
            <person name="Endo A."/>
            <person name="O'Toole P.W."/>
        </authorList>
    </citation>
    <scope>NUCLEOTIDE SEQUENCE</scope>
    <source>
        <strain evidence="1">KCTC 13900</strain>
    </source>
</reference>
<evidence type="ECO:0000313" key="4">
    <source>
        <dbReference type="Proteomes" id="UP000051491"/>
    </source>
</evidence>
<dbReference type="SUPFAM" id="SSF160214">
    <property type="entry name" value="FlaG-like"/>
    <property type="match status" value="1"/>
</dbReference>
<evidence type="ECO:0000313" key="3">
    <source>
        <dbReference type="EMBL" id="SFV41328.1"/>
    </source>
</evidence>
<dbReference type="Gene3D" id="3.30.160.170">
    <property type="entry name" value="FlaG-like"/>
    <property type="match status" value="1"/>
</dbReference>
<evidence type="ECO:0000313" key="5">
    <source>
        <dbReference type="Proteomes" id="UP000190935"/>
    </source>
</evidence>
<dbReference type="EMBL" id="JQBK01000137">
    <property type="protein sequence ID" value="KRN79535.1"/>
    <property type="molecule type" value="Genomic_DNA"/>
</dbReference>
<reference evidence="2 4" key="2">
    <citation type="journal article" date="2015" name="Genome Announc.">
        <title>Expanding the biotechnology potential of lactobacilli through comparative genomics of 213 strains and associated genera.</title>
        <authorList>
            <person name="Sun Z."/>
            <person name="Harris H.M."/>
            <person name="McCann A."/>
            <person name="Guo C."/>
            <person name="Argimon S."/>
            <person name="Zhang W."/>
            <person name="Yang X."/>
            <person name="Jeffery I.B."/>
            <person name="Cooney J.C."/>
            <person name="Kagawa T.F."/>
            <person name="Liu W."/>
            <person name="Song Y."/>
            <person name="Salvetti E."/>
            <person name="Wrobel A."/>
            <person name="Rasinkangas P."/>
            <person name="Parkhill J."/>
            <person name="Rea M.C."/>
            <person name="O'Sullivan O."/>
            <person name="Ritari J."/>
            <person name="Douillard F.P."/>
            <person name="Paul Ross R."/>
            <person name="Yang R."/>
            <person name="Briner A.E."/>
            <person name="Felis G.E."/>
            <person name="de Vos W.M."/>
            <person name="Barrangou R."/>
            <person name="Klaenhammer T.R."/>
            <person name="Caufield P.W."/>
            <person name="Cui Y."/>
            <person name="Zhang H."/>
            <person name="O'Toole P.W."/>
        </authorList>
    </citation>
    <scope>NUCLEOTIDE SEQUENCE [LARGE SCALE GENOMIC DNA]</scope>
    <source>
        <strain evidence="2 4">DSM 15353</strain>
    </source>
</reference>
<dbReference type="AlphaFoldDB" id="A0A0A7RGF8"/>
<accession>A0A0A7RGF8</accession>
<dbReference type="STRING" id="89059.LAC1533_1905"/>
<dbReference type="Proteomes" id="UP000051491">
    <property type="component" value="Unassembled WGS sequence"/>
</dbReference>
<dbReference type="PATRIC" id="fig|89059.3.peg.452"/>
<dbReference type="GeneID" id="95350015"/>
<dbReference type="KEGG" id="laca:LAC1533_1905"/>
<reference evidence="5" key="3">
    <citation type="submission" date="2016-11" db="EMBL/GenBank/DDBJ databases">
        <authorList>
            <person name="Papadimitriou K."/>
        </authorList>
    </citation>
    <scope>NUCLEOTIDE SEQUENCE [LARGE SCALE GENOMIC DNA]</scope>
    <source>
        <strain evidence="5">ACA-DC 1533</strain>
    </source>
</reference>
<dbReference type="Pfam" id="PF03646">
    <property type="entry name" value="FlaG"/>
    <property type="match status" value="1"/>
</dbReference>
<gene>
    <name evidence="1" type="primary">flaG</name>
    <name evidence="2" type="ORF">IV43_GL000444</name>
    <name evidence="3" type="ORF">LAC1533_1905</name>
</gene>
<reference evidence="3" key="4">
    <citation type="submission" date="2016-11" db="EMBL/GenBank/DDBJ databases">
        <authorList>
            <person name="Jaros S."/>
            <person name="Januszkiewicz K."/>
            <person name="Wedrychowicz H."/>
        </authorList>
    </citation>
    <scope>NUCLEOTIDE SEQUENCE [LARGE SCALE GENOMIC DNA]</scope>
    <source>
        <strain evidence="3">ACA-DC 1533</strain>
    </source>
</reference>
<dbReference type="PANTHER" id="PTHR37166:SF1">
    <property type="entry name" value="PROTEIN FLAG"/>
    <property type="match status" value="1"/>
</dbReference>
<dbReference type="RefSeq" id="WP_010498465.1">
    <property type="nucleotide sequence ID" value="NZ_JQBK01000137.1"/>
</dbReference>
<keyword evidence="1" id="KW-0969">Cilium</keyword>
<dbReference type="PANTHER" id="PTHR37166">
    <property type="entry name" value="PROTEIN FLAG"/>
    <property type="match status" value="1"/>
</dbReference>
<keyword evidence="1" id="KW-0282">Flagellum</keyword>
<sequence length="144" mass="16516">MQINNIPPVDPTPAVNKIQKVATDSYEMDTSLMDESFIRKDQEKYLGKLFHLNDGKNVKEVEDSDDNVVVDPQELQKAVETLNKKILGRDFKLKFEIHQRTGRQYVEMVDMQSGKVLKEIPSHKMLDVLGKIWDQMGIAVDKKG</sequence>
<organism evidence="1">
    <name type="scientific">Ligilactobacillus acidipiscis</name>
    <dbReference type="NCBI Taxonomy" id="89059"/>
    <lineage>
        <taxon>Bacteria</taxon>
        <taxon>Bacillati</taxon>
        <taxon>Bacillota</taxon>
        <taxon>Bacilli</taxon>
        <taxon>Lactobacillales</taxon>
        <taxon>Lactobacillaceae</taxon>
        <taxon>Ligilactobacillus</taxon>
    </lineage>
</organism>